<dbReference type="STRING" id="3818.A0A445B728"/>
<comment type="subcellular location">
    <subcellularLocation>
        <location evidence="1">Nucleus</location>
    </subcellularLocation>
</comment>
<comment type="function">
    <text evidence="1">Putative transcription activator involved in regulating light control of development.</text>
</comment>
<comment type="caution">
    <text evidence="3">The sequence shown here is derived from an EMBL/GenBank/DDBJ whole genome shotgun (WGS) entry which is preliminary data.</text>
</comment>
<dbReference type="EMBL" id="SDMP01000010">
    <property type="protein sequence ID" value="RYR34470.1"/>
    <property type="molecule type" value="Genomic_DNA"/>
</dbReference>
<keyword evidence="1" id="KW-0539">Nucleus</keyword>
<evidence type="ECO:0000313" key="3">
    <source>
        <dbReference type="EMBL" id="RYR34470.1"/>
    </source>
</evidence>
<name>A0A445B728_ARAHY</name>
<keyword evidence="4" id="KW-1185">Reference proteome</keyword>
<dbReference type="GO" id="GO:0005634">
    <property type="term" value="C:nucleus"/>
    <property type="evidence" value="ECO:0007669"/>
    <property type="project" value="UniProtKB-SubCell"/>
</dbReference>
<dbReference type="AlphaFoldDB" id="A0A445B728"/>
<dbReference type="Proteomes" id="UP000289738">
    <property type="component" value="Chromosome A10"/>
</dbReference>
<evidence type="ECO:0000256" key="1">
    <source>
        <dbReference type="RuleBase" id="RU367018"/>
    </source>
</evidence>
<dbReference type="InterPro" id="IPR018289">
    <property type="entry name" value="MULE_transposase_dom"/>
</dbReference>
<dbReference type="InterPro" id="IPR031052">
    <property type="entry name" value="FHY3/FAR1"/>
</dbReference>
<keyword evidence="1" id="KW-0863">Zinc-finger</keyword>
<proteinExistence type="inferred from homology"/>
<reference evidence="3 4" key="1">
    <citation type="submission" date="2019-01" db="EMBL/GenBank/DDBJ databases">
        <title>Sequencing of cultivated peanut Arachis hypogaea provides insights into genome evolution and oil improvement.</title>
        <authorList>
            <person name="Chen X."/>
        </authorList>
    </citation>
    <scope>NUCLEOTIDE SEQUENCE [LARGE SCALE GENOMIC DNA]</scope>
    <source>
        <strain evidence="4">cv. Fuhuasheng</strain>
        <tissue evidence="3">Leaves</tissue>
    </source>
</reference>
<dbReference type="GO" id="GO:0008270">
    <property type="term" value="F:zinc ion binding"/>
    <property type="evidence" value="ECO:0007669"/>
    <property type="project" value="UniProtKB-UniRule"/>
</dbReference>
<evidence type="ECO:0000259" key="2">
    <source>
        <dbReference type="Pfam" id="PF10551"/>
    </source>
</evidence>
<keyword evidence="1" id="KW-0479">Metal-binding</keyword>
<keyword evidence="1" id="KW-0862">Zinc</keyword>
<dbReference type="GO" id="GO:0006355">
    <property type="term" value="P:regulation of DNA-templated transcription"/>
    <property type="evidence" value="ECO:0007669"/>
    <property type="project" value="UniProtKB-UniRule"/>
</dbReference>
<dbReference type="PANTHER" id="PTHR31669:SF283">
    <property type="entry name" value="PROTEIN FAR1-RELATED SEQUENCE"/>
    <property type="match status" value="1"/>
</dbReference>
<dbReference type="Pfam" id="PF10551">
    <property type="entry name" value="MULE"/>
    <property type="match status" value="1"/>
</dbReference>
<accession>A0A445B728</accession>
<evidence type="ECO:0000313" key="4">
    <source>
        <dbReference type="Proteomes" id="UP000289738"/>
    </source>
</evidence>
<organism evidence="3 4">
    <name type="scientific">Arachis hypogaea</name>
    <name type="common">Peanut</name>
    <dbReference type="NCBI Taxonomy" id="3818"/>
    <lineage>
        <taxon>Eukaryota</taxon>
        <taxon>Viridiplantae</taxon>
        <taxon>Streptophyta</taxon>
        <taxon>Embryophyta</taxon>
        <taxon>Tracheophyta</taxon>
        <taxon>Spermatophyta</taxon>
        <taxon>Magnoliopsida</taxon>
        <taxon>eudicotyledons</taxon>
        <taxon>Gunneridae</taxon>
        <taxon>Pentapetalae</taxon>
        <taxon>rosids</taxon>
        <taxon>fabids</taxon>
        <taxon>Fabales</taxon>
        <taxon>Fabaceae</taxon>
        <taxon>Papilionoideae</taxon>
        <taxon>50 kb inversion clade</taxon>
        <taxon>dalbergioids sensu lato</taxon>
        <taxon>Dalbergieae</taxon>
        <taxon>Pterocarpus clade</taxon>
        <taxon>Arachis</taxon>
    </lineage>
</organism>
<comment type="similarity">
    <text evidence="1">Belongs to the FHY3/FAR1 family.</text>
</comment>
<feature type="domain" description="MULE transposase" evidence="2">
    <location>
        <begin position="30"/>
        <end position="97"/>
    </location>
</feature>
<protein>
    <recommendedName>
        <fullName evidence="1">Protein FAR1-RELATED SEQUENCE</fullName>
    </recommendedName>
</protein>
<sequence length="97" mass="10900">MQGAELPLSISEMLFHSTLPTIQTGNMLFLVNHHGQSTLLGCALIKNEDIESFKWLFQCWLRCMGGNAPKEILTDQCASMKRAIEACMPTTIHCWCI</sequence>
<dbReference type="PANTHER" id="PTHR31669">
    <property type="entry name" value="PROTEIN FAR1-RELATED SEQUENCE 10-RELATED"/>
    <property type="match status" value="1"/>
</dbReference>
<gene>
    <name evidence="3" type="ORF">Ahy_A10g049390</name>
</gene>